<dbReference type="Proteomes" id="UP000265926">
    <property type="component" value="Unassembled WGS sequence"/>
</dbReference>
<evidence type="ECO:0000313" key="3">
    <source>
        <dbReference type="Proteomes" id="UP000265926"/>
    </source>
</evidence>
<dbReference type="InterPro" id="IPR025665">
    <property type="entry name" value="Beta-barrel_OMP_2"/>
</dbReference>
<accession>A0A399SWH0</accession>
<dbReference type="EMBL" id="QWGR01000010">
    <property type="protein sequence ID" value="RIJ47069.1"/>
    <property type="molecule type" value="Genomic_DNA"/>
</dbReference>
<dbReference type="Pfam" id="PF13568">
    <property type="entry name" value="OMP_b-brl_2"/>
    <property type="match status" value="1"/>
</dbReference>
<protein>
    <submittedName>
        <fullName evidence="2">PorT family protein</fullName>
    </submittedName>
</protein>
<name>A0A399SWH0_9BACT</name>
<sequence length="125" mass="13259">MFLLGAIFLFIVNSFAQTTFRVRGGLNLADVSMKISGIGIDVTTMKPGFHIGAIMDHSLTDIFAFETGSMLETKGAKIKDSAIGGVSGEAVTNIFYLDVPVNLKASYDFGGIGVYGLFGPYVGVH</sequence>
<feature type="domain" description="Outer membrane protein beta-barrel" evidence="1">
    <location>
        <begin position="15"/>
        <end position="124"/>
    </location>
</feature>
<evidence type="ECO:0000313" key="2">
    <source>
        <dbReference type="EMBL" id="RIJ47069.1"/>
    </source>
</evidence>
<organism evidence="2 3">
    <name type="scientific">Maribellus luteus</name>
    <dbReference type="NCBI Taxonomy" id="2305463"/>
    <lineage>
        <taxon>Bacteria</taxon>
        <taxon>Pseudomonadati</taxon>
        <taxon>Bacteroidota</taxon>
        <taxon>Bacteroidia</taxon>
        <taxon>Marinilabiliales</taxon>
        <taxon>Prolixibacteraceae</taxon>
        <taxon>Maribellus</taxon>
    </lineage>
</organism>
<keyword evidence="3" id="KW-1185">Reference proteome</keyword>
<gene>
    <name evidence="2" type="ORF">D1614_16715</name>
</gene>
<dbReference type="OrthoDB" id="1429208at2"/>
<comment type="caution">
    <text evidence="2">The sequence shown here is derived from an EMBL/GenBank/DDBJ whole genome shotgun (WGS) entry which is preliminary data.</text>
</comment>
<evidence type="ECO:0000259" key="1">
    <source>
        <dbReference type="Pfam" id="PF13568"/>
    </source>
</evidence>
<dbReference type="AlphaFoldDB" id="A0A399SWH0"/>
<proteinExistence type="predicted"/>
<reference evidence="2 3" key="1">
    <citation type="submission" date="2018-08" db="EMBL/GenBank/DDBJ databases">
        <title>Pallidiluteibacterium maritimus gen. nov., sp. nov., isolated from coastal sediment.</title>
        <authorList>
            <person name="Zhou L.Y."/>
        </authorList>
    </citation>
    <scope>NUCLEOTIDE SEQUENCE [LARGE SCALE GENOMIC DNA]</scope>
    <source>
        <strain evidence="2 3">XSD2</strain>
    </source>
</reference>